<proteinExistence type="inferred from homology"/>
<dbReference type="InterPro" id="IPR029397">
    <property type="entry name" value="Tube_Death"/>
</dbReference>
<feature type="domain" description="Tube Death" evidence="7">
    <location>
        <begin position="6"/>
        <end position="135"/>
    </location>
</feature>
<dbReference type="EMBL" id="JAACXV010000240">
    <property type="protein sequence ID" value="KAF7281455.1"/>
    <property type="molecule type" value="Genomic_DNA"/>
</dbReference>
<dbReference type="SUPFAM" id="SSF47986">
    <property type="entry name" value="DEATH domain"/>
    <property type="match status" value="1"/>
</dbReference>
<dbReference type="Gene3D" id="3.40.50.1820">
    <property type="entry name" value="alpha/beta hydrolase"/>
    <property type="match status" value="1"/>
</dbReference>
<feature type="domain" description="Carboxylesterase type B" evidence="6">
    <location>
        <begin position="343"/>
        <end position="850"/>
    </location>
</feature>
<gene>
    <name evidence="8" type="ORF">GWI33_004745</name>
</gene>
<dbReference type="Pfam" id="PF00135">
    <property type="entry name" value="COesterase"/>
    <property type="match status" value="1"/>
</dbReference>
<dbReference type="InterPro" id="IPR019826">
    <property type="entry name" value="Carboxylesterase_B_AS"/>
</dbReference>
<name>A0A834IP36_RHYFE</name>
<dbReference type="InterPro" id="IPR029058">
    <property type="entry name" value="AB_hydrolase_fold"/>
</dbReference>
<organism evidence="8 9">
    <name type="scientific">Rhynchophorus ferrugineus</name>
    <name type="common">Red palm weevil</name>
    <name type="synonym">Curculio ferrugineus</name>
    <dbReference type="NCBI Taxonomy" id="354439"/>
    <lineage>
        <taxon>Eukaryota</taxon>
        <taxon>Metazoa</taxon>
        <taxon>Ecdysozoa</taxon>
        <taxon>Arthropoda</taxon>
        <taxon>Hexapoda</taxon>
        <taxon>Insecta</taxon>
        <taxon>Pterygota</taxon>
        <taxon>Neoptera</taxon>
        <taxon>Endopterygota</taxon>
        <taxon>Coleoptera</taxon>
        <taxon>Polyphaga</taxon>
        <taxon>Cucujiformia</taxon>
        <taxon>Curculionidae</taxon>
        <taxon>Dryophthorinae</taxon>
        <taxon>Rhynchophorus</taxon>
    </lineage>
</organism>
<dbReference type="SUPFAM" id="SSF53474">
    <property type="entry name" value="alpha/beta-Hydrolases"/>
    <property type="match status" value="1"/>
</dbReference>
<comment type="similarity">
    <text evidence="1">Belongs to the type-B carboxylesterase/lipase family.</text>
</comment>
<evidence type="ECO:0000313" key="9">
    <source>
        <dbReference type="Proteomes" id="UP000625711"/>
    </source>
</evidence>
<evidence type="ECO:0000256" key="2">
    <source>
        <dbReference type="ARBA" id="ARBA00022487"/>
    </source>
</evidence>
<reference evidence="8" key="1">
    <citation type="submission" date="2020-08" db="EMBL/GenBank/DDBJ databases">
        <title>Genome sequencing and assembly of the red palm weevil Rhynchophorus ferrugineus.</title>
        <authorList>
            <person name="Dias G.B."/>
            <person name="Bergman C.M."/>
            <person name="Manee M."/>
        </authorList>
    </citation>
    <scope>NUCLEOTIDE SEQUENCE</scope>
    <source>
        <strain evidence="8">AA-2017</strain>
        <tissue evidence="8">Whole larva</tissue>
    </source>
</reference>
<evidence type="ECO:0000259" key="6">
    <source>
        <dbReference type="Pfam" id="PF00135"/>
    </source>
</evidence>
<evidence type="ECO:0000256" key="4">
    <source>
        <dbReference type="ARBA" id="ARBA00023157"/>
    </source>
</evidence>
<keyword evidence="4" id="KW-1015">Disulfide bond</keyword>
<dbReference type="GO" id="GO:0052689">
    <property type="term" value="F:carboxylic ester hydrolase activity"/>
    <property type="evidence" value="ECO:0007669"/>
    <property type="project" value="UniProtKB-KW"/>
</dbReference>
<accession>A0A834IP36</accession>
<evidence type="ECO:0000259" key="7">
    <source>
        <dbReference type="Pfam" id="PF14786"/>
    </source>
</evidence>
<evidence type="ECO:0000313" key="8">
    <source>
        <dbReference type="EMBL" id="KAF7281455.1"/>
    </source>
</evidence>
<keyword evidence="5" id="KW-0325">Glycoprotein</keyword>
<keyword evidence="9" id="KW-1185">Reference proteome</keyword>
<dbReference type="AlphaFoldDB" id="A0A834IP36"/>
<dbReference type="OrthoDB" id="19653at2759"/>
<dbReference type="InterPro" id="IPR002018">
    <property type="entry name" value="CarbesteraseB"/>
</dbReference>
<dbReference type="CDD" id="cd08308">
    <property type="entry name" value="Death_Tube"/>
    <property type="match status" value="1"/>
</dbReference>
<keyword evidence="2" id="KW-0719">Serine esterase</keyword>
<evidence type="ECO:0000256" key="1">
    <source>
        <dbReference type="ARBA" id="ARBA00005964"/>
    </source>
</evidence>
<dbReference type="Proteomes" id="UP000625711">
    <property type="component" value="Unassembled WGS sequence"/>
</dbReference>
<dbReference type="PANTHER" id="PTHR43142:SF1">
    <property type="entry name" value="CARBOXYLIC ESTER HYDROLASE"/>
    <property type="match status" value="1"/>
</dbReference>
<evidence type="ECO:0000256" key="5">
    <source>
        <dbReference type="ARBA" id="ARBA00023180"/>
    </source>
</evidence>
<protein>
    <submittedName>
        <fullName evidence="8">Uncharacterized protein</fullName>
    </submittedName>
</protein>
<comment type="caution">
    <text evidence="8">The sequence shown here is derived from an EMBL/GenBank/DDBJ whole genome shotgun (WGS) entry which is preliminary data.</text>
</comment>
<keyword evidence="3" id="KW-0378">Hydrolase</keyword>
<dbReference type="Gene3D" id="1.10.533.10">
    <property type="entry name" value="Death Domain, Fas"/>
    <property type="match status" value="1"/>
</dbReference>
<dbReference type="PROSITE" id="PS00122">
    <property type="entry name" value="CARBOXYLESTERASE_B_1"/>
    <property type="match status" value="1"/>
</dbReference>
<dbReference type="InterPro" id="IPR011029">
    <property type="entry name" value="DEATH-like_dom_sf"/>
</dbReference>
<sequence length="876" mass="98060">MDPLLEIRKLPPSVTTHLSYLLDYGSQWKHLMAIIPKKLSIHGFVSAISEINPVKYSVEDIQTIDQGARQYNKSPTLILLDEWGTSGRPRANLGHLLHLLTKANLYRAADYVSVELLKQPPISRPESGPASTVKLLSDDLVSQDGTEIDTEHVPLPNKVKHLLKQVQNVDVNQNEIAVSCDLLTKPENKSLESLLEQIDYPFSDSDVSFSVNDAVRSDITTSRIESIADTCEYSNIREDAVENLESASTKGIKPRNDAVPHLSMLLAMPAMVKVNRSADEAKSPKILNTSNYSFINNIALDQNDQHTLELLLTLTANMFTIFDVIRFWSISFYIGVMCCQELSPIVTINDGKVQGILNRTVRDGRVYYAYRGIPFAKKPVGDLRFAPPVPNEPWSGVLNTTTDRDSCTQVLTAEDPTLLTGSEDCLYINVYTTNLTGRLPVMVWIYGGSFVFGSSEYKIYPPDYLIEKDVIFVSFNYRLGVFGFLSTEDLAAPGNWGIKDQILALKWVKNNIAHFGGDPNKVTIFGESAGAASVSYIVNNPSTKDLYGGAIMQSGTSLCVFALTRNARQKTELVAKELNITETNSTNLIKRLRLVDYKKLKAAEVNVTIKVFVSELLGGETFGVVEEPYHPGAVHTGRTYEILKKGRFNRVPSIIGFNSNELGATLTSDNYDVVTGILNLTATPAVFAPYDLTGNVSKLNEAGKLVISHYLGPSPTISDAERIYKYLTENHFNRPIRQTVNMMSRYSKVYYYMFSYEGNLGNPNRTVPGVHHAEELSYIYNKSRAVSEKDALTIQRVVTLWTNFAKTRNPTSSNRTGVLRNIKWKPNTPNTNVNQEVCFLNINKTLIMQKNPNQDEWLFYKNIYDTYGDPSYYTTY</sequence>
<dbReference type="PANTHER" id="PTHR43142">
    <property type="entry name" value="CARBOXYLIC ESTER HYDROLASE"/>
    <property type="match status" value="1"/>
</dbReference>
<dbReference type="Pfam" id="PF14786">
    <property type="entry name" value="Death_2"/>
    <property type="match status" value="1"/>
</dbReference>
<evidence type="ECO:0000256" key="3">
    <source>
        <dbReference type="ARBA" id="ARBA00022801"/>
    </source>
</evidence>